<dbReference type="Gene3D" id="2.40.50.140">
    <property type="entry name" value="Nucleic acid-binding proteins"/>
    <property type="match status" value="1"/>
</dbReference>
<dbReference type="InterPro" id="IPR000424">
    <property type="entry name" value="Primosome_PriB/ssb"/>
</dbReference>
<keyword evidence="2 4" id="KW-0235">DNA replication</keyword>
<comment type="similarity">
    <text evidence="4">Belongs to the PriB family.</text>
</comment>
<evidence type="ECO:0000256" key="3">
    <source>
        <dbReference type="ARBA" id="ARBA00023125"/>
    </source>
</evidence>
<evidence type="ECO:0000256" key="1">
    <source>
        <dbReference type="ARBA" id="ARBA00022515"/>
    </source>
</evidence>
<dbReference type="Proteomes" id="UP000648257">
    <property type="component" value="Unassembled WGS sequence"/>
</dbReference>
<keyword evidence="1 4" id="KW-0639">Primosome</keyword>
<dbReference type="NCBIfam" id="TIGR04418">
    <property type="entry name" value="PriB_gamma"/>
    <property type="match status" value="1"/>
</dbReference>
<dbReference type="RefSeq" id="WP_186920498.1">
    <property type="nucleotide sequence ID" value="NZ_JACOFW010000001.1"/>
</dbReference>
<comment type="function">
    <text evidence="4">Involved in the restart of stalled replication forks, which reloads the replicative helicase on sites other than the origin of replication; the PriA-PriB pathway is the major replication restart pathway. During primosome assembly it facilitates complex formation between PriA and DnaT on DNA; stabilizes PriA on DNA. Stimulates the DNA unwinding activity of PriA helicase.</text>
</comment>
<proteinExistence type="inferred from homology"/>
<accession>A0ABR6WYR8</accession>
<dbReference type="InterPro" id="IPR012340">
    <property type="entry name" value="NA-bd_OB-fold"/>
</dbReference>
<evidence type="ECO:0000256" key="2">
    <source>
        <dbReference type="ARBA" id="ARBA00022705"/>
    </source>
</evidence>
<sequence length="108" mass="11944">MNQLIVVASVVEKSVLRYTPAGIPIATATLIHDSKQEQAGGQRQVEFEVPAIAAGEISKRFLEIELGVSMIFTGFLARKNRNSKSLVFHVTEFQEAEVEARNETNLLD</sequence>
<name>A0ABR6WYR8_9BURK</name>
<gene>
    <name evidence="4 5" type="primary">priB</name>
    <name evidence="5" type="ORF">H8K52_00155</name>
</gene>
<comment type="subunit">
    <text evidence="4">Homodimer. Interacts with PriA and DnaT. Component of the replication restart primosome. Primosome assembly occurs via a 'hand-off' mechanism. PriA binds to replication forks, subsequently PriB then DnaT bind; DnaT then displaces ssDNA to generate the helicase loading substrate.</text>
</comment>
<dbReference type="PIRSF" id="PIRSF003135">
    <property type="entry name" value="Primosomal_n"/>
    <property type="match status" value="1"/>
</dbReference>
<comment type="caution">
    <text evidence="5">The sequence shown here is derived from an EMBL/GenBank/DDBJ whole genome shotgun (WGS) entry which is preliminary data.</text>
</comment>
<keyword evidence="3 4" id="KW-0238">DNA-binding</keyword>
<dbReference type="HAMAP" id="MF_00720">
    <property type="entry name" value="PriB"/>
    <property type="match status" value="1"/>
</dbReference>
<reference evidence="5 6" key="1">
    <citation type="submission" date="2020-08" db="EMBL/GenBank/DDBJ databases">
        <title>Novel species isolated from subtropical streams in China.</title>
        <authorList>
            <person name="Lu H."/>
        </authorList>
    </citation>
    <scope>NUCLEOTIDE SEQUENCE [LARGE SCALE GENOMIC DNA]</scope>
    <source>
        <strain evidence="5 6">KACC 16656</strain>
    </source>
</reference>
<dbReference type="SUPFAM" id="SSF50249">
    <property type="entry name" value="Nucleic acid-binding proteins"/>
    <property type="match status" value="1"/>
</dbReference>
<dbReference type="Pfam" id="PF22657">
    <property type="entry name" value="SSB_1"/>
    <property type="match status" value="1"/>
</dbReference>
<dbReference type="EMBL" id="JACOFW010000001">
    <property type="protein sequence ID" value="MBC3805757.1"/>
    <property type="molecule type" value="Genomic_DNA"/>
</dbReference>
<organism evidence="5 6">
    <name type="scientific">Undibacterium seohonense</name>
    <dbReference type="NCBI Taxonomy" id="1344950"/>
    <lineage>
        <taxon>Bacteria</taxon>
        <taxon>Pseudomonadati</taxon>
        <taxon>Pseudomonadota</taxon>
        <taxon>Betaproteobacteria</taxon>
        <taxon>Burkholderiales</taxon>
        <taxon>Oxalobacteraceae</taxon>
        <taxon>Undibacterium</taxon>
    </lineage>
</organism>
<dbReference type="PROSITE" id="PS50935">
    <property type="entry name" value="SSB"/>
    <property type="match status" value="1"/>
</dbReference>
<keyword evidence="6" id="KW-1185">Reference proteome</keyword>
<protein>
    <recommendedName>
        <fullName evidence="4">Replication restart protein PriB</fullName>
    </recommendedName>
</protein>
<evidence type="ECO:0000256" key="4">
    <source>
        <dbReference type="HAMAP-Rule" id="MF_00720"/>
    </source>
</evidence>
<evidence type="ECO:0000313" key="5">
    <source>
        <dbReference type="EMBL" id="MBC3805757.1"/>
    </source>
</evidence>
<dbReference type="InterPro" id="IPR023646">
    <property type="entry name" value="Prisomal_replication_PriB"/>
</dbReference>
<evidence type="ECO:0000313" key="6">
    <source>
        <dbReference type="Proteomes" id="UP000648257"/>
    </source>
</evidence>